<dbReference type="SUPFAM" id="SSF55073">
    <property type="entry name" value="Nucleotide cyclase"/>
    <property type="match status" value="1"/>
</dbReference>
<dbReference type="PANTHER" id="PTHR45138:SF9">
    <property type="entry name" value="DIGUANYLATE CYCLASE DGCM-RELATED"/>
    <property type="match status" value="1"/>
</dbReference>
<reference evidence="4" key="1">
    <citation type="journal article" date="2018" name="Genome Biol.">
        <title>SKESA: strategic k-mer extension for scrupulous assemblies.</title>
        <authorList>
            <person name="Souvorov A."/>
            <person name="Agarwala R."/>
            <person name="Lipman D.J."/>
        </authorList>
    </citation>
    <scope>NUCLEOTIDE SEQUENCE</scope>
    <source>
        <strain evidence="4">BCW_3452</strain>
    </source>
</reference>
<dbReference type="GO" id="GO:0052621">
    <property type="term" value="F:diguanylate cyclase activity"/>
    <property type="evidence" value="ECO:0007669"/>
    <property type="project" value="UniProtKB-EC"/>
</dbReference>
<dbReference type="FunFam" id="3.30.70.270:FF:000001">
    <property type="entry name" value="Diguanylate cyclase domain protein"/>
    <property type="match status" value="1"/>
</dbReference>
<comment type="caution">
    <text evidence="4">The sequence shown here is derived from an EMBL/GenBank/DDBJ whole genome shotgun (WGS) entry which is preliminary data.</text>
</comment>
<dbReference type="PROSITE" id="PS50887">
    <property type="entry name" value="GGDEF"/>
    <property type="match status" value="1"/>
</dbReference>
<dbReference type="SMART" id="SM00267">
    <property type="entry name" value="GGDEF"/>
    <property type="match status" value="1"/>
</dbReference>
<dbReference type="Gene3D" id="3.30.450.20">
    <property type="entry name" value="PAS domain"/>
    <property type="match status" value="1"/>
</dbReference>
<evidence type="ECO:0000256" key="2">
    <source>
        <dbReference type="ARBA" id="ARBA00012528"/>
    </source>
</evidence>
<dbReference type="GO" id="GO:0043709">
    <property type="term" value="P:cell adhesion involved in single-species biofilm formation"/>
    <property type="evidence" value="ECO:0007669"/>
    <property type="project" value="TreeGrafter"/>
</dbReference>
<evidence type="ECO:0000256" key="1">
    <source>
        <dbReference type="ARBA" id="ARBA00001946"/>
    </source>
</evidence>
<dbReference type="SUPFAM" id="SSF55785">
    <property type="entry name" value="PYP-like sensor domain (PAS domain)"/>
    <property type="match status" value="1"/>
</dbReference>
<proteinExistence type="predicted"/>
<dbReference type="AlphaFoldDB" id="A0A4Q7HXJ1"/>
<dbReference type="Pfam" id="PF08448">
    <property type="entry name" value="PAS_4"/>
    <property type="match status" value="1"/>
</dbReference>
<evidence type="ECO:0000313" key="4">
    <source>
        <dbReference type="EMBL" id="HAS8538860.1"/>
    </source>
</evidence>
<dbReference type="InterPro" id="IPR029787">
    <property type="entry name" value="Nucleotide_cyclase"/>
</dbReference>
<comment type="cofactor">
    <cofactor evidence="1">
        <name>Mg(2+)</name>
        <dbReference type="ChEBI" id="CHEBI:18420"/>
    </cofactor>
</comment>
<dbReference type="PANTHER" id="PTHR45138">
    <property type="entry name" value="REGULATORY COMPONENTS OF SENSORY TRANSDUCTION SYSTEM"/>
    <property type="match status" value="1"/>
</dbReference>
<protein>
    <recommendedName>
        <fullName evidence="2">diguanylate cyclase</fullName>
        <ecNumber evidence="2">2.7.7.65</ecNumber>
    </recommendedName>
</protein>
<dbReference type="EMBL" id="DACRBY010000003">
    <property type="protein sequence ID" value="HAS8538860.1"/>
    <property type="molecule type" value="Genomic_DNA"/>
</dbReference>
<dbReference type="InterPro" id="IPR050469">
    <property type="entry name" value="Diguanylate_Cyclase"/>
</dbReference>
<dbReference type="GO" id="GO:1902201">
    <property type="term" value="P:negative regulation of bacterial-type flagellum-dependent cell motility"/>
    <property type="evidence" value="ECO:0007669"/>
    <property type="project" value="TreeGrafter"/>
</dbReference>
<reference evidence="4" key="2">
    <citation type="submission" date="2019-01" db="EMBL/GenBank/DDBJ databases">
        <authorList>
            <consortium name="NCBI Pathogen Detection Project"/>
        </authorList>
    </citation>
    <scope>NUCLEOTIDE SEQUENCE</scope>
    <source>
        <strain evidence="4">BCW_3452</strain>
    </source>
</reference>
<dbReference type="Proteomes" id="UP000863257">
    <property type="component" value="Unassembled WGS sequence"/>
</dbReference>
<dbReference type="GO" id="GO:0005886">
    <property type="term" value="C:plasma membrane"/>
    <property type="evidence" value="ECO:0007669"/>
    <property type="project" value="TreeGrafter"/>
</dbReference>
<comment type="catalytic activity">
    <reaction evidence="3">
        <text>2 GTP = 3',3'-c-di-GMP + 2 diphosphate</text>
        <dbReference type="Rhea" id="RHEA:24898"/>
        <dbReference type="ChEBI" id="CHEBI:33019"/>
        <dbReference type="ChEBI" id="CHEBI:37565"/>
        <dbReference type="ChEBI" id="CHEBI:58805"/>
        <dbReference type="EC" id="2.7.7.65"/>
    </reaction>
</comment>
<organism evidence="4">
    <name type="scientific">Vibrio vulnificus</name>
    <dbReference type="NCBI Taxonomy" id="672"/>
    <lineage>
        <taxon>Bacteria</taxon>
        <taxon>Pseudomonadati</taxon>
        <taxon>Pseudomonadota</taxon>
        <taxon>Gammaproteobacteria</taxon>
        <taxon>Vibrionales</taxon>
        <taxon>Vibrionaceae</taxon>
        <taxon>Vibrio</taxon>
    </lineage>
</organism>
<dbReference type="RefSeq" id="WP_058667110.1">
    <property type="nucleotide sequence ID" value="NZ_CP035784.1"/>
</dbReference>
<dbReference type="InterPro" id="IPR043128">
    <property type="entry name" value="Rev_trsase/Diguanyl_cyclase"/>
</dbReference>
<dbReference type="Pfam" id="PF00990">
    <property type="entry name" value="GGDEF"/>
    <property type="match status" value="1"/>
</dbReference>
<accession>A0A4Q7HXJ1</accession>
<dbReference type="InterPro" id="IPR000160">
    <property type="entry name" value="GGDEF_dom"/>
</dbReference>
<dbReference type="Gene3D" id="3.30.70.270">
    <property type="match status" value="1"/>
</dbReference>
<name>A0A4Q7HXJ1_VIBVL</name>
<dbReference type="InterPro" id="IPR035965">
    <property type="entry name" value="PAS-like_dom_sf"/>
</dbReference>
<sequence>MVGVVCMVEQSIFSRVIANNPSVVHHIFEALPEPTFLIDAEGYYIEAWGGTDSKRHHDPANLIGLNQYQVLPREKAIWFSDVIQQVIQSQRPQELEYELHPKDLGCFDGVDGPTELQFFSAFVIPLMGEKKVLWTVRNITEYKMALRRLESQQLELERLSCLDHLTQLFNRYALEIHLPHALSKAAQSGHSAALFMVDIDCFKDLNDTFGHLTGDKALRMVAMTLKQWSGEQGIGFRYGGDEFLIFIQDISKQACEQKANELQSAVARLAIPNPQSQVANVLTVTIGVQFYPSLGEQCQDLEQFISKADKALFNAKNTQRGTIQFLSA</sequence>
<gene>
    <name evidence="4" type="ORF">I7730_03570</name>
</gene>
<dbReference type="NCBIfam" id="TIGR00254">
    <property type="entry name" value="GGDEF"/>
    <property type="match status" value="1"/>
</dbReference>
<dbReference type="EC" id="2.7.7.65" evidence="2"/>
<evidence type="ECO:0000256" key="3">
    <source>
        <dbReference type="ARBA" id="ARBA00034247"/>
    </source>
</evidence>
<dbReference type="InterPro" id="IPR013656">
    <property type="entry name" value="PAS_4"/>
</dbReference>
<dbReference type="CDD" id="cd01949">
    <property type="entry name" value="GGDEF"/>
    <property type="match status" value="1"/>
</dbReference>